<reference evidence="3 4" key="1">
    <citation type="submission" date="2020-02" db="EMBL/GenBank/DDBJ databases">
        <authorList>
            <person name="Babadi Z.K."/>
            <person name="Risdian C."/>
            <person name="Ebrahimipour G.H."/>
            <person name="Wink J."/>
        </authorList>
    </citation>
    <scope>NUCLEOTIDE SEQUENCE [LARGE SCALE GENOMIC DNA]</scope>
    <source>
        <strain evidence="3 4">ZKHCc1 1396</strain>
    </source>
</reference>
<dbReference type="Proteomes" id="UP001516472">
    <property type="component" value="Unassembled WGS sequence"/>
</dbReference>
<feature type="region of interest" description="Disordered" evidence="1">
    <location>
        <begin position="554"/>
        <end position="578"/>
    </location>
</feature>
<accession>A0ABR9PJ61</accession>
<evidence type="ECO:0000256" key="1">
    <source>
        <dbReference type="SAM" id="MobiDB-lite"/>
    </source>
</evidence>
<dbReference type="EMBL" id="JAAIYO010000001">
    <property type="protein sequence ID" value="MBE4747941.1"/>
    <property type="molecule type" value="Genomic_DNA"/>
</dbReference>
<protein>
    <recommendedName>
        <fullName evidence="5">Carboxypeptidase regulatory-like domain-containing protein</fullName>
    </recommendedName>
</protein>
<keyword evidence="2" id="KW-0472">Membrane</keyword>
<evidence type="ECO:0000256" key="2">
    <source>
        <dbReference type="SAM" id="Phobius"/>
    </source>
</evidence>
<feature type="compositionally biased region" description="Acidic residues" evidence="1">
    <location>
        <begin position="554"/>
        <end position="566"/>
    </location>
</feature>
<evidence type="ECO:0000313" key="3">
    <source>
        <dbReference type="EMBL" id="MBE4747941.1"/>
    </source>
</evidence>
<feature type="region of interest" description="Disordered" evidence="1">
    <location>
        <begin position="31"/>
        <end position="74"/>
    </location>
</feature>
<keyword evidence="2" id="KW-0812">Transmembrane</keyword>
<name>A0ABR9PJ61_9BACT</name>
<dbReference type="Pfam" id="PF13620">
    <property type="entry name" value="CarboxypepD_reg"/>
    <property type="match status" value="3"/>
</dbReference>
<sequence>MGKRTTGLWASAGVLAVVALLAVFFWGSGPRRSGPASPPSTPPAASGMPVPLRPVITTAPQPAGSSRITGRVRDARGQVAGARVSASRPEPWRTLSELPCPTTVEGQEELPVGLRDCGIEYRRMLLELVGARLGEAPVFAEVTTDAEGRFVLEGLPEGSVTLWALSETGAGMQPHVPVGREGVELQLEEGRFVKGTVTARDGTTPIPDARVTVIAPEHTRFFDAVADAQGRFHLGPLPLGRYSVFIAAEGWAPRFIQDLDQEGPLAPVTLARASRLAGRVVAVDGSPAAGLLVLLDGDTELATEQLTTTDGAGRFSFDDVPELPHQLNAGTVQLGAFATLTVSPPAQDVVLQLQPGVYVDGTVSDDTGRPIAGAKVSTFREDGGPASAEATTVTSASGRYRLGPLRAGPHAFKIEAARHLDLELANQALGRGQGPLDFTLPRAASAEGTVVDAEGQPLAGISVGLHYCGDRGRGCAPEDVTLTDADGHFVLDAPEADSGWIIAEDGAFIPSALEVQVPATSLRLVMNRGASVSGHVTDAQGLPVRQASIRLVREEEEAGAGDDEDGAGTRYGETDGPGAFLLQGLRPGRYVLEATVSREWMNERVSQRIELQKHERLDVTLRLEEGRTLSGVAVDGTGQPLAGVLISATTPEDDDAWNQFDEGMGGILGLAGIRSGPDGRFTLRHLTAPRYALDASLPGYAFRAERSQGGTFDAEEKRFWAEAQAEQVRLVLARHGHLKGRLVDPDGKAVTTFRAVGDSNFQALEPVTHDDGTFAIPVTGSGPHTLTLSAPGFAPLRQTATWEEGTDVDLGTLTLPRPWTLRLHLRDEESGAPVTQTKGLYAQFQEPVTGGPARIRAVPEQPVFRDGVHELPTLPPPPFTLDLSIEGFLPVSLEVRSQEPLTVSLDPAARVRLSARDANGRPVPARFFLAPQDRRRRSYEATAPTGNTLLRGVEAGEYVLQTRKTGGRGGSAFPARQVRIPERGEVDITAEASVEQP</sequence>
<comment type="caution">
    <text evidence="3">The sequence shown here is derived from an EMBL/GenBank/DDBJ whole genome shotgun (WGS) entry which is preliminary data.</text>
</comment>
<dbReference type="Gene3D" id="2.60.40.1120">
    <property type="entry name" value="Carboxypeptidase-like, regulatory domain"/>
    <property type="match status" value="3"/>
</dbReference>
<keyword evidence="2" id="KW-1133">Transmembrane helix</keyword>
<dbReference type="InterPro" id="IPR013784">
    <property type="entry name" value="Carb-bd-like_fold"/>
</dbReference>
<evidence type="ECO:0008006" key="5">
    <source>
        <dbReference type="Google" id="ProtNLM"/>
    </source>
</evidence>
<dbReference type="SUPFAM" id="SSF49464">
    <property type="entry name" value="Carboxypeptidase regulatory domain-like"/>
    <property type="match status" value="3"/>
</dbReference>
<feature type="transmembrane region" description="Helical" evidence="2">
    <location>
        <begin position="7"/>
        <end position="27"/>
    </location>
</feature>
<dbReference type="InterPro" id="IPR008969">
    <property type="entry name" value="CarboxyPept-like_regulatory"/>
</dbReference>
<feature type="compositionally biased region" description="Polar residues" evidence="1">
    <location>
        <begin position="58"/>
        <end position="68"/>
    </location>
</feature>
<proteinExistence type="predicted"/>
<organism evidence="3 4">
    <name type="scientific">Corallococcus soli</name>
    <dbReference type="NCBI Taxonomy" id="2710757"/>
    <lineage>
        <taxon>Bacteria</taxon>
        <taxon>Pseudomonadati</taxon>
        <taxon>Myxococcota</taxon>
        <taxon>Myxococcia</taxon>
        <taxon>Myxococcales</taxon>
        <taxon>Cystobacterineae</taxon>
        <taxon>Myxococcaceae</taxon>
        <taxon>Corallococcus</taxon>
    </lineage>
</organism>
<dbReference type="RefSeq" id="WP_193347290.1">
    <property type="nucleotide sequence ID" value="NZ_JAAIYO010000001.1"/>
</dbReference>
<dbReference type="SUPFAM" id="SSF49452">
    <property type="entry name" value="Starch-binding domain-like"/>
    <property type="match status" value="2"/>
</dbReference>
<keyword evidence="4" id="KW-1185">Reference proteome</keyword>
<gene>
    <name evidence="3" type="ORF">G4177_07090</name>
</gene>
<evidence type="ECO:0000313" key="4">
    <source>
        <dbReference type="Proteomes" id="UP001516472"/>
    </source>
</evidence>